<accession>A0ABP9DIM9</accession>
<name>A0ABP9DIM9_9BACT</name>
<reference evidence="2" key="1">
    <citation type="journal article" date="2019" name="Int. J. Syst. Evol. Microbiol.">
        <title>The Global Catalogue of Microorganisms (GCM) 10K type strain sequencing project: providing services to taxonomists for standard genome sequencing and annotation.</title>
        <authorList>
            <consortium name="The Broad Institute Genomics Platform"/>
            <consortium name="The Broad Institute Genome Sequencing Center for Infectious Disease"/>
            <person name="Wu L."/>
            <person name="Ma J."/>
        </authorList>
    </citation>
    <scope>NUCLEOTIDE SEQUENCE [LARGE SCALE GENOMIC DNA]</scope>
    <source>
        <strain evidence="2">JCM 18326</strain>
    </source>
</reference>
<proteinExistence type="predicted"/>
<protein>
    <recommendedName>
        <fullName evidence="3">DUF4136 domain-containing protein</fullName>
    </recommendedName>
</protein>
<evidence type="ECO:0008006" key="3">
    <source>
        <dbReference type="Google" id="ProtNLM"/>
    </source>
</evidence>
<sequence length="168" mass="19863">MKSIYPILLILFFACHEVNKKSDDCYYQAKLLGLSRDISFKNDTILIKYQPFEIRSRAAYSVYDLDKYNYTDTIVSPLVIETIDSLYKSVITSETIQSEPISSFFFPKMICDFYSNGRRTKRIYFDSVKRLNANGLVYENDRGLVFLFLNEMKSDDRFREKYKQYLGD</sequence>
<gene>
    <name evidence="1" type="ORF">GCM10023331_28600</name>
</gene>
<dbReference type="Proteomes" id="UP001500298">
    <property type="component" value="Unassembled WGS sequence"/>
</dbReference>
<organism evidence="1 2">
    <name type="scientific">Algivirga pacifica</name>
    <dbReference type="NCBI Taxonomy" id="1162670"/>
    <lineage>
        <taxon>Bacteria</taxon>
        <taxon>Pseudomonadati</taxon>
        <taxon>Bacteroidota</taxon>
        <taxon>Cytophagia</taxon>
        <taxon>Cytophagales</taxon>
        <taxon>Flammeovirgaceae</taxon>
        <taxon>Algivirga</taxon>
    </lineage>
</organism>
<keyword evidence="2" id="KW-1185">Reference proteome</keyword>
<dbReference type="RefSeq" id="WP_345372945.1">
    <property type="nucleotide sequence ID" value="NZ_BAABJX010000044.1"/>
</dbReference>
<evidence type="ECO:0000313" key="1">
    <source>
        <dbReference type="EMBL" id="GAA4841927.1"/>
    </source>
</evidence>
<dbReference type="EMBL" id="BAABJX010000044">
    <property type="protein sequence ID" value="GAA4841927.1"/>
    <property type="molecule type" value="Genomic_DNA"/>
</dbReference>
<comment type="caution">
    <text evidence="1">The sequence shown here is derived from an EMBL/GenBank/DDBJ whole genome shotgun (WGS) entry which is preliminary data.</text>
</comment>
<evidence type="ECO:0000313" key="2">
    <source>
        <dbReference type="Proteomes" id="UP001500298"/>
    </source>
</evidence>
<dbReference type="PROSITE" id="PS51257">
    <property type="entry name" value="PROKAR_LIPOPROTEIN"/>
    <property type="match status" value="1"/>
</dbReference>